<protein>
    <submittedName>
        <fullName evidence="2">Uncharacterized protein</fullName>
    </submittedName>
</protein>
<organism evidence="2 3">
    <name type="scientific">Dryococelus australis</name>
    <dbReference type="NCBI Taxonomy" id="614101"/>
    <lineage>
        <taxon>Eukaryota</taxon>
        <taxon>Metazoa</taxon>
        <taxon>Ecdysozoa</taxon>
        <taxon>Arthropoda</taxon>
        <taxon>Hexapoda</taxon>
        <taxon>Insecta</taxon>
        <taxon>Pterygota</taxon>
        <taxon>Neoptera</taxon>
        <taxon>Polyneoptera</taxon>
        <taxon>Phasmatodea</taxon>
        <taxon>Verophasmatodea</taxon>
        <taxon>Anareolatae</taxon>
        <taxon>Phasmatidae</taxon>
        <taxon>Eurycanthinae</taxon>
        <taxon>Dryococelus</taxon>
    </lineage>
</organism>
<evidence type="ECO:0000313" key="3">
    <source>
        <dbReference type="Proteomes" id="UP001159363"/>
    </source>
</evidence>
<gene>
    <name evidence="2" type="ORF">PR048_006736</name>
</gene>
<reference evidence="2 3" key="1">
    <citation type="submission" date="2023-02" db="EMBL/GenBank/DDBJ databases">
        <title>LHISI_Scaffold_Assembly.</title>
        <authorList>
            <person name="Stuart O.P."/>
            <person name="Cleave R."/>
            <person name="Magrath M.J.L."/>
            <person name="Mikheyev A.S."/>
        </authorList>
    </citation>
    <scope>NUCLEOTIDE SEQUENCE [LARGE SCALE GENOMIC DNA]</scope>
    <source>
        <strain evidence="2">Daus_M_001</strain>
        <tissue evidence="2">Leg muscle</tissue>
    </source>
</reference>
<name>A0ABQ9ICS3_9NEOP</name>
<feature type="region of interest" description="Disordered" evidence="1">
    <location>
        <begin position="423"/>
        <end position="455"/>
    </location>
</feature>
<evidence type="ECO:0000256" key="1">
    <source>
        <dbReference type="SAM" id="MobiDB-lite"/>
    </source>
</evidence>
<feature type="region of interest" description="Disordered" evidence="1">
    <location>
        <begin position="98"/>
        <end position="122"/>
    </location>
</feature>
<dbReference type="EMBL" id="JARBHB010000002">
    <property type="protein sequence ID" value="KAJ8894126.1"/>
    <property type="molecule type" value="Genomic_DNA"/>
</dbReference>
<keyword evidence="3" id="KW-1185">Reference proteome</keyword>
<proteinExistence type="predicted"/>
<feature type="region of interest" description="Disordered" evidence="1">
    <location>
        <begin position="134"/>
        <end position="163"/>
    </location>
</feature>
<accession>A0ABQ9ICS3</accession>
<feature type="compositionally biased region" description="Low complexity" evidence="1">
    <location>
        <begin position="143"/>
        <end position="152"/>
    </location>
</feature>
<dbReference type="Proteomes" id="UP001159363">
    <property type="component" value="Chromosome 2"/>
</dbReference>
<comment type="caution">
    <text evidence="2">The sequence shown here is derived from an EMBL/GenBank/DDBJ whole genome shotgun (WGS) entry which is preliminary data.</text>
</comment>
<sequence>MQGWGKRENLEKTRRPACTRSAIPRRRRELHETLSASKIYLQRRCRGCRLGDTSRARDLEEWELALSNFRLQLHLTPLKVGGETCTALNIGDLRADEGEARRRRNARAGETGDPRENPPASGIVRCHSRVRKSVGRVHRESNPVRPVGGRVVQPLQHRGPSRLPVGRINVKQHSRSDICGLPSCVMNSTVSDVTCRGKRDSGSTARRFSGLIIALTLREDVLGAFPFPLTSRAPHPARAMDWSYYYPRASLLPPSPADNSKLWQARPLRYSTIGNERVHFHLRQQPALADICVADGCFSDSSLERSTIDGERGRLALVRAHPKTVTPGYAVSGNLIKRPESGALHRGSCIRSGLQPVSTRGVGRGSPQRAPPWADAIVIPPPLSEELGVADYCTNFSGNTADVVRGGGGASATPDTEMRVRTATSTKRVDSRCISKEQPTSRRLPWHAPPPPSHATRHLVDIHPSCTSQVARTIDRVSARLSGPECAEQDAIRGDYRRRRGVPPLNPGPFSTAGRNNACGIFELENKSRVFFFFLPEVGGGKFFAPILVALGSHPSGPNPSPNIAWP</sequence>
<evidence type="ECO:0000313" key="2">
    <source>
        <dbReference type="EMBL" id="KAJ8894126.1"/>
    </source>
</evidence>